<dbReference type="EMBL" id="CAJVQC010074387">
    <property type="protein sequence ID" value="CAG8813009.1"/>
    <property type="molecule type" value="Genomic_DNA"/>
</dbReference>
<dbReference type="Proteomes" id="UP000789920">
    <property type="component" value="Unassembled WGS sequence"/>
</dbReference>
<gene>
    <name evidence="1" type="ORF">RPERSI_LOCUS23662</name>
</gene>
<feature type="non-terminal residue" evidence="1">
    <location>
        <position position="46"/>
    </location>
</feature>
<feature type="non-terminal residue" evidence="1">
    <location>
        <position position="1"/>
    </location>
</feature>
<proteinExistence type="predicted"/>
<accession>A0ACA9RVR0</accession>
<evidence type="ECO:0000313" key="2">
    <source>
        <dbReference type="Proteomes" id="UP000789920"/>
    </source>
</evidence>
<organism evidence="1 2">
    <name type="scientific">Racocetra persica</name>
    <dbReference type="NCBI Taxonomy" id="160502"/>
    <lineage>
        <taxon>Eukaryota</taxon>
        <taxon>Fungi</taxon>
        <taxon>Fungi incertae sedis</taxon>
        <taxon>Mucoromycota</taxon>
        <taxon>Glomeromycotina</taxon>
        <taxon>Glomeromycetes</taxon>
        <taxon>Diversisporales</taxon>
        <taxon>Gigasporaceae</taxon>
        <taxon>Racocetra</taxon>
    </lineage>
</organism>
<comment type="caution">
    <text evidence="1">The sequence shown here is derived from an EMBL/GenBank/DDBJ whole genome shotgun (WGS) entry which is preliminary data.</text>
</comment>
<reference evidence="1" key="1">
    <citation type="submission" date="2021-06" db="EMBL/GenBank/DDBJ databases">
        <authorList>
            <person name="Kallberg Y."/>
            <person name="Tangrot J."/>
            <person name="Rosling A."/>
        </authorList>
    </citation>
    <scope>NUCLEOTIDE SEQUENCE</scope>
    <source>
        <strain evidence="1">MA461A</strain>
    </source>
</reference>
<keyword evidence="2" id="KW-1185">Reference proteome</keyword>
<protein>
    <submittedName>
        <fullName evidence="1">13644_t:CDS:1</fullName>
    </submittedName>
</protein>
<evidence type="ECO:0000313" key="1">
    <source>
        <dbReference type="EMBL" id="CAG8813009.1"/>
    </source>
</evidence>
<sequence length="46" mass="5372">SDAEESYIEEVVLFGTVARPLLHEQEVLNGEEEEEITRHTVREKLF</sequence>
<name>A0ACA9RVR0_9GLOM</name>